<evidence type="ECO:0000256" key="1">
    <source>
        <dbReference type="SAM" id="MobiDB-lite"/>
    </source>
</evidence>
<accession>A0AA35M5D1</accession>
<dbReference type="Proteomes" id="UP001160390">
    <property type="component" value="Unassembled WGS sequence"/>
</dbReference>
<dbReference type="PANTHER" id="PTHR35523">
    <property type="entry name" value="CELL WALL PROTEIN SED1"/>
    <property type="match status" value="1"/>
</dbReference>
<dbReference type="EMBL" id="CABFNP030001012">
    <property type="protein sequence ID" value="CAI6090519.1"/>
    <property type="molecule type" value="Genomic_DNA"/>
</dbReference>
<feature type="chain" id="PRO_5041303192" evidence="2">
    <location>
        <begin position="18"/>
        <end position="98"/>
    </location>
</feature>
<dbReference type="PANTHER" id="PTHR35523:SF1">
    <property type="entry name" value="CELL WALL PROTEIN SED1"/>
    <property type="match status" value="1"/>
</dbReference>
<reference evidence="3" key="1">
    <citation type="submission" date="2023-01" db="EMBL/GenBank/DDBJ databases">
        <authorList>
            <person name="Piombo E."/>
        </authorList>
    </citation>
    <scope>NUCLEOTIDE SEQUENCE</scope>
</reference>
<feature type="non-terminal residue" evidence="3">
    <location>
        <position position="98"/>
    </location>
</feature>
<dbReference type="GO" id="GO:0009277">
    <property type="term" value="C:fungal-type cell wall"/>
    <property type="evidence" value="ECO:0007669"/>
    <property type="project" value="TreeGrafter"/>
</dbReference>
<keyword evidence="2" id="KW-0732">Signal</keyword>
<protein>
    <submittedName>
        <fullName evidence="3">Uncharacterized protein</fullName>
    </submittedName>
</protein>
<evidence type="ECO:0000313" key="3">
    <source>
        <dbReference type="EMBL" id="CAI6090519.1"/>
    </source>
</evidence>
<dbReference type="GO" id="GO:0031505">
    <property type="term" value="P:fungal-type cell wall organization"/>
    <property type="evidence" value="ECO:0007669"/>
    <property type="project" value="InterPro"/>
</dbReference>
<comment type="caution">
    <text evidence="3">The sequence shown here is derived from an EMBL/GenBank/DDBJ whole genome shotgun (WGS) entry which is preliminary data.</text>
</comment>
<dbReference type="InterPro" id="IPR038843">
    <property type="entry name" value="Sed1/Spi1"/>
</dbReference>
<feature type="region of interest" description="Disordered" evidence="1">
    <location>
        <begin position="19"/>
        <end position="40"/>
    </location>
</feature>
<gene>
    <name evidence="3" type="ORF">CCHLO57077_00001709</name>
</gene>
<feature type="signal peptide" evidence="2">
    <location>
        <begin position="1"/>
        <end position="17"/>
    </location>
</feature>
<proteinExistence type="predicted"/>
<evidence type="ECO:0000313" key="4">
    <source>
        <dbReference type="Proteomes" id="UP001160390"/>
    </source>
</evidence>
<keyword evidence="4" id="KW-1185">Reference proteome</keyword>
<dbReference type="AlphaFoldDB" id="A0AA35M5D1"/>
<evidence type="ECO:0000256" key="2">
    <source>
        <dbReference type="SAM" id="SignalP"/>
    </source>
</evidence>
<name>A0AA35M5D1_9HYPO</name>
<dbReference type="GO" id="GO:0005199">
    <property type="term" value="F:structural constituent of cell wall"/>
    <property type="evidence" value="ECO:0007669"/>
    <property type="project" value="InterPro"/>
</dbReference>
<organism evidence="3 4">
    <name type="scientific">Clonostachys chloroleuca</name>
    <dbReference type="NCBI Taxonomy" id="1926264"/>
    <lineage>
        <taxon>Eukaryota</taxon>
        <taxon>Fungi</taxon>
        <taxon>Dikarya</taxon>
        <taxon>Ascomycota</taxon>
        <taxon>Pezizomycotina</taxon>
        <taxon>Sordariomycetes</taxon>
        <taxon>Hypocreomycetidae</taxon>
        <taxon>Hypocreales</taxon>
        <taxon>Bionectriaceae</taxon>
        <taxon>Clonostachys</taxon>
    </lineage>
</organism>
<sequence length="98" mass="10467">MHAQAVLSLALAGLALAAPQAGPQGPRPTPDANWNWGGEHHNKTITTTKTLTAYTTYCPGPTTLLFNGKKYTVTKETTLTITDCPCTPSLDPQHSQHP</sequence>